<feature type="compositionally biased region" description="Acidic residues" evidence="1">
    <location>
        <begin position="18"/>
        <end position="29"/>
    </location>
</feature>
<dbReference type="Proteomes" id="UP001172101">
    <property type="component" value="Unassembled WGS sequence"/>
</dbReference>
<dbReference type="GeneID" id="85326211"/>
<gene>
    <name evidence="2" type="ORF">B0T26DRAFT_729093</name>
</gene>
<name>A0AA40A131_9PEZI</name>
<feature type="region of interest" description="Disordered" evidence="1">
    <location>
        <begin position="1"/>
        <end position="30"/>
    </location>
</feature>
<sequence length="124" mass="14557">MVRKRTADERRRCAEENGFNDDDTDVDDEPVPREVLDYTKERYRDQMDLWIEYKTTHPEATPHQLKTLKHFAKFIAKSAKGVLDPEGKPTVQTVRNYFRCFVSGWNLDNPTCLISRDFTDSITN</sequence>
<comment type="caution">
    <text evidence="2">The sequence shown here is derived from an EMBL/GenBank/DDBJ whole genome shotgun (WGS) entry which is preliminary data.</text>
</comment>
<dbReference type="EMBL" id="JAUIRO010000007">
    <property type="protein sequence ID" value="KAK0707094.1"/>
    <property type="molecule type" value="Genomic_DNA"/>
</dbReference>
<protein>
    <submittedName>
        <fullName evidence="2">Uncharacterized protein</fullName>
    </submittedName>
</protein>
<feature type="compositionally biased region" description="Basic and acidic residues" evidence="1">
    <location>
        <begin position="1"/>
        <end position="15"/>
    </location>
</feature>
<organism evidence="2 3">
    <name type="scientific">Lasiosphaeria miniovina</name>
    <dbReference type="NCBI Taxonomy" id="1954250"/>
    <lineage>
        <taxon>Eukaryota</taxon>
        <taxon>Fungi</taxon>
        <taxon>Dikarya</taxon>
        <taxon>Ascomycota</taxon>
        <taxon>Pezizomycotina</taxon>
        <taxon>Sordariomycetes</taxon>
        <taxon>Sordariomycetidae</taxon>
        <taxon>Sordariales</taxon>
        <taxon>Lasiosphaeriaceae</taxon>
        <taxon>Lasiosphaeria</taxon>
    </lineage>
</organism>
<dbReference type="RefSeq" id="XP_060292188.1">
    <property type="nucleotide sequence ID" value="XM_060442941.1"/>
</dbReference>
<feature type="non-terminal residue" evidence="2">
    <location>
        <position position="124"/>
    </location>
</feature>
<keyword evidence="3" id="KW-1185">Reference proteome</keyword>
<accession>A0AA40A131</accession>
<dbReference type="AlphaFoldDB" id="A0AA40A131"/>
<proteinExistence type="predicted"/>
<evidence type="ECO:0000256" key="1">
    <source>
        <dbReference type="SAM" id="MobiDB-lite"/>
    </source>
</evidence>
<reference evidence="2" key="1">
    <citation type="submission" date="2023-06" db="EMBL/GenBank/DDBJ databases">
        <title>Genome-scale phylogeny and comparative genomics of the fungal order Sordariales.</title>
        <authorList>
            <consortium name="Lawrence Berkeley National Laboratory"/>
            <person name="Hensen N."/>
            <person name="Bonometti L."/>
            <person name="Westerberg I."/>
            <person name="Brannstrom I.O."/>
            <person name="Guillou S."/>
            <person name="Cros-Aarteil S."/>
            <person name="Calhoun S."/>
            <person name="Haridas S."/>
            <person name="Kuo A."/>
            <person name="Mondo S."/>
            <person name="Pangilinan J."/>
            <person name="Riley R."/>
            <person name="LaButti K."/>
            <person name="Andreopoulos B."/>
            <person name="Lipzen A."/>
            <person name="Chen C."/>
            <person name="Yanf M."/>
            <person name="Daum C."/>
            <person name="Ng V."/>
            <person name="Clum A."/>
            <person name="Steindorff A."/>
            <person name="Ohm R."/>
            <person name="Martin F."/>
            <person name="Silar P."/>
            <person name="Natvig D."/>
            <person name="Lalanne C."/>
            <person name="Gautier V."/>
            <person name="Ament-velasquez S.L."/>
            <person name="Kruys A."/>
            <person name="Hutchinson M.I."/>
            <person name="Powell A.J."/>
            <person name="Barry K."/>
            <person name="Miller A.N."/>
            <person name="Grigoriev I.V."/>
            <person name="Debuchy R."/>
            <person name="Gladieux P."/>
            <person name="Thoren M.H."/>
            <person name="Johannesson H."/>
        </authorList>
    </citation>
    <scope>NUCLEOTIDE SEQUENCE</scope>
    <source>
        <strain evidence="2">SMH2392-1A</strain>
    </source>
</reference>
<evidence type="ECO:0000313" key="3">
    <source>
        <dbReference type="Proteomes" id="UP001172101"/>
    </source>
</evidence>
<evidence type="ECO:0000313" key="2">
    <source>
        <dbReference type="EMBL" id="KAK0707094.1"/>
    </source>
</evidence>